<dbReference type="InterPro" id="IPR036872">
    <property type="entry name" value="CH_dom_sf"/>
</dbReference>
<feature type="domain" description="Calponin-homology (CH)" evidence="2">
    <location>
        <begin position="109"/>
        <end position="211"/>
    </location>
</feature>
<feature type="region of interest" description="Disordered" evidence="1">
    <location>
        <begin position="56"/>
        <end position="97"/>
    </location>
</feature>
<sequence length="254" mass="27849">MFGWSFVFHIVDAGNGILNLVHLSALNIALESCIPTAQLDGIFGSGELGLGGDQFGSDDWRGSAREEDDDDDDDDDGEQERFIRDMDSSSPESGFGSATNIGMMDEAYFASRNEILAWINSTLHLNLSKVEEAASGAVHGQLMDAVHTGMVPMHKVNFDAKNEYKMIQNYKVLQDIFNKLKIIKGDYGPFFPQIATKMPLWLAVTLRKHGKCTIRSPEWMSVGKSVRLKAAVIVGLRVAIKSPLGVGFEGGCCR</sequence>
<dbReference type="InterPro" id="IPR027328">
    <property type="entry name" value="MAPRE"/>
</dbReference>
<evidence type="ECO:0000259" key="2">
    <source>
        <dbReference type="PROSITE" id="PS50021"/>
    </source>
</evidence>
<dbReference type="CDD" id="cd21694">
    <property type="entry name" value="GINS_B_Psf2"/>
    <property type="match status" value="1"/>
</dbReference>
<keyword evidence="4" id="KW-1185">Reference proteome</keyword>
<feature type="compositionally biased region" description="Polar residues" evidence="1">
    <location>
        <begin position="88"/>
        <end position="97"/>
    </location>
</feature>
<feature type="compositionally biased region" description="Acidic residues" evidence="1">
    <location>
        <begin position="66"/>
        <end position="78"/>
    </location>
</feature>
<evidence type="ECO:0000256" key="1">
    <source>
        <dbReference type="SAM" id="MobiDB-lite"/>
    </source>
</evidence>
<accession>A0A5P1EWU5</accession>
<evidence type="ECO:0000313" key="3">
    <source>
        <dbReference type="EMBL" id="ONK70516.1"/>
    </source>
</evidence>
<evidence type="ECO:0000313" key="4">
    <source>
        <dbReference type="Proteomes" id="UP000243459"/>
    </source>
</evidence>
<dbReference type="PANTHER" id="PTHR10623">
    <property type="entry name" value="MICROTUBULE-ASSOCIATED PROTEIN RP/EB FAMILY MEMBER"/>
    <property type="match status" value="1"/>
</dbReference>
<gene>
    <name evidence="3" type="ORF">A4U43_C05F34510</name>
</gene>
<proteinExistence type="predicted"/>
<dbReference type="AlphaFoldDB" id="A0A5P1EWU5"/>
<reference evidence="4" key="1">
    <citation type="journal article" date="2017" name="Nat. Commun.">
        <title>The asparagus genome sheds light on the origin and evolution of a young Y chromosome.</title>
        <authorList>
            <person name="Harkess A."/>
            <person name="Zhou J."/>
            <person name="Xu C."/>
            <person name="Bowers J.E."/>
            <person name="Van der Hulst R."/>
            <person name="Ayyampalayam S."/>
            <person name="Mercati F."/>
            <person name="Riccardi P."/>
            <person name="McKain M.R."/>
            <person name="Kakrana A."/>
            <person name="Tang H."/>
            <person name="Ray J."/>
            <person name="Groenendijk J."/>
            <person name="Arikit S."/>
            <person name="Mathioni S.M."/>
            <person name="Nakano M."/>
            <person name="Shan H."/>
            <person name="Telgmann-Rauber A."/>
            <person name="Kanno A."/>
            <person name="Yue Z."/>
            <person name="Chen H."/>
            <person name="Li W."/>
            <person name="Chen Y."/>
            <person name="Xu X."/>
            <person name="Zhang Y."/>
            <person name="Luo S."/>
            <person name="Chen H."/>
            <person name="Gao J."/>
            <person name="Mao Z."/>
            <person name="Pires J.C."/>
            <person name="Luo M."/>
            <person name="Kudrna D."/>
            <person name="Wing R.A."/>
            <person name="Meyers B.C."/>
            <person name="Yi K."/>
            <person name="Kong H."/>
            <person name="Lavrijsen P."/>
            <person name="Sunseri F."/>
            <person name="Falavigna A."/>
            <person name="Ye Y."/>
            <person name="Leebens-Mack J.H."/>
            <person name="Chen G."/>
        </authorList>
    </citation>
    <scope>NUCLEOTIDE SEQUENCE [LARGE SCALE GENOMIC DNA]</scope>
    <source>
        <strain evidence="4">cv. DH0086</strain>
    </source>
</reference>
<dbReference type="Gene3D" id="1.10.418.10">
    <property type="entry name" value="Calponin-like domain"/>
    <property type="match status" value="1"/>
</dbReference>
<name>A0A5P1EWU5_ASPOF</name>
<dbReference type="InterPro" id="IPR001715">
    <property type="entry name" value="CH_dom"/>
</dbReference>
<dbReference type="PROSITE" id="PS50021">
    <property type="entry name" value="CH"/>
    <property type="match status" value="1"/>
</dbReference>
<dbReference type="Gramene" id="ONK70516">
    <property type="protein sequence ID" value="ONK70516"/>
    <property type="gene ID" value="A4U43_C05F34510"/>
</dbReference>
<dbReference type="InterPro" id="IPR056784">
    <property type="entry name" value="PSF2_N"/>
</dbReference>
<dbReference type="GO" id="GO:0008017">
    <property type="term" value="F:microtubule binding"/>
    <property type="evidence" value="ECO:0007669"/>
    <property type="project" value="InterPro"/>
</dbReference>
<dbReference type="SUPFAM" id="SSF160059">
    <property type="entry name" value="PriA/YqbF domain"/>
    <property type="match status" value="1"/>
</dbReference>
<dbReference type="SUPFAM" id="SSF47576">
    <property type="entry name" value="Calponin-homology domain, CH-domain"/>
    <property type="match status" value="1"/>
</dbReference>
<dbReference type="Proteomes" id="UP000243459">
    <property type="component" value="Chromosome 5"/>
</dbReference>
<protein>
    <recommendedName>
        <fullName evidence="2">Calponin-homology (CH) domain-containing protein</fullName>
    </recommendedName>
</protein>
<dbReference type="Pfam" id="PF25005">
    <property type="entry name" value="PSF2_N"/>
    <property type="match status" value="1"/>
</dbReference>
<organism evidence="3 4">
    <name type="scientific">Asparagus officinalis</name>
    <name type="common">Garden asparagus</name>
    <dbReference type="NCBI Taxonomy" id="4686"/>
    <lineage>
        <taxon>Eukaryota</taxon>
        <taxon>Viridiplantae</taxon>
        <taxon>Streptophyta</taxon>
        <taxon>Embryophyta</taxon>
        <taxon>Tracheophyta</taxon>
        <taxon>Spermatophyta</taxon>
        <taxon>Magnoliopsida</taxon>
        <taxon>Liliopsida</taxon>
        <taxon>Asparagales</taxon>
        <taxon>Asparagaceae</taxon>
        <taxon>Asparagoideae</taxon>
        <taxon>Asparagus</taxon>
    </lineage>
</organism>
<dbReference type="EMBL" id="CM007385">
    <property type="protein sequence ID" value="ONK70516.1"/>
    <property type="molecule type" value="Genomic_DNA"/>
</dbReference>